<dbReference type="OrthoDB" id="59491at2759"/>
<proteinExistence type="predicted"/>
<accession>A0A9N8EMY6</accession>
<protein>
    <submittedName>
        <fullName evidence="3">Uncharacterized protein</fullName>
    </submittedName>
</protein>
<reference evidence="3" key="1">
    <citation type="submission" date="2020-06" db="EMBL/GenBank/DDBJ databases">
        <authorList>
            <consortium name="Plant Systems Biology data submission"/>
        </authorList>
    </citation>
    <scope>NUCLEOTIDE SEQUENCE</scope>
    <source>
        <strain evidence="3">D6</strain>
    </source>
</reference>
<keyword evidence="4" id="KW-1185">Reference proteome</keyword>
<dbReference type="PANTHER" id="PTHR33119">
    <property type="entry name" value="IFI3P"/>
    <property type="match status" value="1"/>
</dbReference>
<dbReference type="PANTHER" id="PTHR33119:SF1">
    <property type="entry name" value="FE2OG DIOXYGENASE DOMAIN-CONTAINING PROTEIN"/>
    <property type="match status" value="1"/>
</dbReference>
<name>A0A9N8EMY6_9STRA</name>
<comment type="caution">
    <text evidence="3">The sequence shown here is derived from an EMBL/GenBank/DDBJ whole genome shotgun (WGS) entry which is preliminary data.</text>
</comment>
<evidence type="ECO:0000313" key="4">
    <source>
        <dbReference type="Proteomes" id="UP001153069"/>
    </source>
</evidence>
<evidence type="ECO:0000313" key="3">
    <source>
        <dbReference type="EMBL" id="CAB9524767.1"/>
    </source>
</evidence>
<dbReference type="Proteomes" id="UP001153069">
    <property type="component" value="Unassembled WGS sequence"/>
</dbReference>
<dbReference type="Pfam" id="PF14033">
    <property type="entry name" value="DUF4246"/>
    <property type="match status" value="2"/>
</dbReference>
<evidence type="ECO:0000259" key="2">
    <source>
        <dbReference type="Pfam" id="PF21666"/>
    </source>
</evidence>
<dbReference type="InterPro" id="IPR025340">
    <property type="entry name" value="DUF4246"/>
</dbReference>
<gene>
    <name evidence="3" type="ORF">SEMRO_1583_G283910.1</name>
</gene>
<dbReference type="InterPro" id="IPR049192">
    <property type="entry name" value="DUF4246_C"/>
</dbReference>
<dbReference type="EMBL" id="CAICTM010001581">
    <property type="protein sequence ID" value="CAB9524767.1"/>
    <property type="molecule type" value="Genomic_DNA"/>
</dbReference>
<evidence type="ECO:0000259" key="1">
    <source>
        <dbReference type="Pfam" id="PF14033"/>
    </source>
</evidence>
<dbReference type="AlphaFoldDB" id="A0A9N8EMY6"/>
<sequence length="579" mass="65048">MSSKPQLFATIDIPGGFPMAIWDHVNKYQGNYYYNPAGDVETRTCTELDILHILAAIQNKPDWWTKVSNEDTTNRWRDEVMESLEEIQEMQERQPDDLEDYNQQLFDFALAETQWKAKRILQNGQEQQASVPAAVEGVFCRQAVSDGLLQKLGRHIATLRSRPAIGSDLEDRHPGTPQMVDLIHPSLYCYEQGTTMVLEGVGSEAVCQPGNWDKFLGAGTIKEEKRLTLHVHSDAISNAGLQWLPAEFHVNKEGKECNISSYINSLHPVEDARMYSSISGLFLEAWKMLSHNHWRTSPIQNLSVCRSLIAGPEPPTEKNNPVSLRDRPLQVIVKIASLELEPGESYAGGAWHVEGALDERIVATACCYLESSNVSGGDFGFRVAVGEPFYEQNDGKGVKFMYGLGDDQLMVQEIGTCSTPAGRILAWPNTLQHCVGPVDLVDPDQSGKRTICCLFLVDPTLRIRSTATVPPQQIPWYSDKVKPILGDSGLVEQGIQKEIVSYMPMPGMLTYEEACERRGRLMEERSALWTEGNFWAYLSTFSLSPVIFSMRPSFVCTGRKLYKLSRRREPKHRGCRSNL</sequence>
<organism evidence="3 4">
    <name type="scientific">Seminavis robusta</name>
    <dbReference type="NCBI Taxonomy" id="568900"/>
    <lineage>
        <taxon>Eukaryota</taxon>
        <taxon>Sar</taxon>
        <taxon>Stramenopiles</taxon>
        <taxon>Ochrophyta</taxon>
        <taxon>Bacillariophyta</taxon>
        <taxon>Bacillariophyceae</taxon>
        <taxon>Bacillariophycidae</taxon>
        <taxon>Naviculales</taxon>
        <taxon>Naviculaceae</taxon>
        <taxon>Seminavis</taxon>
    </lineage>
</organism>
<dbReference type="Pfam" id="PF21666">
    <property type="entry name" value="DUF4246_N"/>
    <property type="match status" value="1"/>
</dbReference>
<dbReference type="InterPro" id="IPR049207">
    <property type="entry name" value="DUF4246_N"/>
</dbReference>
<feature type="domain" description="DUF4246" evidence="1">
    <location>
        <begin position="104"/>
        <end position="289"/>
    </location>
</feature>
<feature type="domain" description="DUF4246" evidence="1">
    <location>
        <begin position="310"/>
        <end position="479"/>
    </location>
</feature>
<feature type="domain" description="DUF4246" evidence="2">
    <location>
        <begin position="16"/>
        <end position="79"/>
    </location>
</feature>